<name>A0ABU6UXK0_9FABA</name>
<dbReference type="EMBL" id="JASCZI010123034">
    <property type="protein sequence ID" value="MED6165020.1"/>
    <property type="molecule type" value="Genomic_DNA"/>
</dbReference>
<feature type="region of interest" description="Disordered" evidence="1">
    <location>
        <begin position="57"/>
        <end position="111"/>
    </location>
</feature>
<comment type="caution">
    <text evidence="2">The sequence shown here is derived from an EMBL/GenBank/DDBJ whole genome shotgun (WGS) entry which is preliminary data.</text>
</comment>
<evidence type="ECO:0000256" key="1">
    <source>
        <dbReference type="SAM" id="MobiDB-lite"/>
    </source>
</evidence>
<keyword evidence="3" id="KW-1185">Reference proteome</keyword>
<feature type="compositionally biased region" description="Polar residues" evidence="1">
    <location>
        <begin position="92"/>
        <end position="102"/>
    </location>
</feature>
<sequence length="128" mass="14310">MAGRDTEQGWCKMLGDCGLTPRRCHACLGMGGAAETCKTSNLAKTTNFKLRKKCKRKFGKQENRGKEKTELQEQNRALTPRRHYLRLGVAKQASTLSPIQHSTPRHDGRRLGVDRAARELALHQGLNA</sequence>
<dbReference type="Proteomes" id="UP001341840">
    <property type="component" value="Unassembled WGS sequence"/>
</dbReference>
<organism evidence="2 3">
    <name type="scientific">Stylosanthes scabra</name>
    <dbReference type="NCBI Taxonomy" id="79078"/>
    <lineage>
        <taxon>Eukaryota</taxon>
        <taxon>Viridiplantae</taxon>
        <taxon>Streptophyta</taxon>
        <taxon>Embryophyta</taxon>
        <taxon>Tracheophyta</taxon>
        <taxon>Spermatophyta</taxon>
        <taxon>Magnoliopsida</taxon>
        <taxon>eudicotyledons</taxon>
        <taxon>Gunneridae</taxon>
        <taxon>Pentapetalae</taxon>
        <taxon>rosids</taxon>
        <taxon>fabids</taxon>
        <taxon>Fabales</taxon>
        <taxon>Fabaceae</taxon>
        <taxon>Papilionoideae</taxon>
        <taxon>50 kb inversion clade</taxon>
        <taxon>dalbergioids sensu lato</taxon>
        <taxon>Dalbergieae</taxon>
        <taxon>Pterocarpus clade</taxon>
        <taxon>Stylosanthes</taxon>
    </lineage>
</organism>
<protein>
    <submittedName>
        <fullName evidence="2">Uncharacterized protein</fullName>
    </submittedName>
</protein>
<evidence type="ECO:0000313" key="2">
    <source>
        <dbReference type="EMBL" id="MED6165020.1"/>
    </source>
</evidence>
<reference evidence="2 3" key="1">
    <citation type="journal article" date="2023" name="Plants (Basel)">
        <title>Bridging the Gap: Combining Genomics and Transcriptomics Approaches to Understand Stylosanthes scabra, an Orphan Legume from the Brazilian Caatinga.</title>
        <authorList>
            <person name="Ferreira-Neto J.R.C."/>
            <person name="da Silva M.D."/>
            <person name="Binneck E."/>
            <person name="de Melo N.F."/>
            <person name="da Silva R.H."/>
            <person name="de Melo A.L.T.M."/>
            <person name="Pandolfi V."/>
            <person name="Bustamante F.O."/>
            <person name="Brasileiro-Vidal A.C."/>
            <person name="Benko-Iseppon A.M."/>
        </authorList>
    </citation>
    <scope>NUCLEOTIDE SEQUENCE [LARGE SCALE GENOMIC DNA]</scope>
    <source>
        <tissue evidence="2">Leaves</tissue>
    </source>
</reference>
<accession>A0ABU6UXK0</accession>
<feature type="compositionally biased region" description="Basic and acidic residues" evidence="1">
    <location>
        <begin position="59"/>
        <end position="73"/>
    </location>
</feature>
<proteinExistence type="predicted"/>
<gene>
    <name evidence="2" type="ORF">PIB30_095683</name>
</gene>
<evidence type="ECO:0000313" key="3">
    <source>
        <dbReference type="Proteomes" id="UP001341840"/>
    </source>
</evidence>